<organism evidence="2 3">
    <name type="scientific">Salipiger abyssi</name>
    <dbReference type="NCBI Taxonomy" id="1250539"/>
    <lineage>
        <taxon>Bacteria</taxon>
        <taxon>Pseudomonadati</taxon>
        <taxon>Pseudomonadota</taxon>
        <taxon>Alphaproteobacteria</taxon>
        <taxon>Rhodobacterales</taxon>
        <taxon>Roseobacteraceae</taxon>
        <taxon>Salipiger</taxon>
    </lineage>
</organism>
<gene>
    <name evidence="2" type="ORF">Ga0080574_TMP3955</name>
</gene>
<dbReference type="GO" id="GO:0003677">
    <property type="term" value="F:DNA binding"/>
    <property type="evidence" value="ECO:0007669"/>
    <property type="project" value="UniProtKB-KW"/>
</dbReference>
<dbReference type="InterPro" id="IPR007492">
    <property type="entry name" value="LytTR_DNA-bd_dom"/>
</dbReference>
<dbReference type="Proteomes" id="UP000187059">
    <property type="component" value="Chromosome"/>
</dbReference>
<dbReference type="STRING" id="1250539.Ga0080574_TMP3955"/>
<dbReference type="EMBL" id="CP015093">
    <property type="protein sequence ID" value="APZ54289.1"/>
    <property type="molecule type" value="Genomic_DNA"/>
</dbReference>
<protein>
    <submittedName>
        <fullName evidence="2">DNA-binding protein, LytTr</fullName>
    </submittedName>
</protein>
<evidence type="ECO:0000259" key="1">
    <source>
        <dbReference type="PROSITE" id="PS50930"/>
    </source>
</evidence>
<name>A0A1P8UY28_9RHOB</name>
<evidence type="ECO:0000313" key="2">
    <source>
        <dbReference type="EMBL" id="APZ54289.1"/>
    </source>
</evidence>
<sequence length="70" mass="7797">MRARLSDIVAQTRPDDGIQPHRSWWVARGTVAGLDRESGKPVLRLTDGDAVPVARGRLPEVRDWIDTHLG</sequence>
<dbReference type="Pfam" id="PF04397">
    <property type="entry name" value="LytTR"/>
    <property type="match status" value="1"/>
</dbReference>
<accession>A0A1P8UY28</accession>
<dbReference type="KEGG" id="paby:Ga0080574_TMP3955"/>
<dbReference type="AlphaFoldDB" id="A0A1P8UY28"/>
<keyword evidence="2" id="KW-0238">DNA-binding</keyword>
<evidence type="ECO:0000313" key="3">
    <source>
        <dbReference type="Proteomes" id="UP000187059"/>
    </source>
</evidence>
<feature type="domain" description="HTH LytTR-type" evidence="1">
    <location>
        <begin position="1"/>
        <end position="67"/>
    </location>
</feature>
<reference evidence="2 3" key="1">
    <citation type="submission" date="2016-04" db="EMBL/GenBank/DDBJ databases">
        <title>Deep-sea bacteria in the southern Pacific.</title>
        <authorList>
            <person name="Tang K."/>
        </authorList>
    </citation>
    <scope>NUCLEOTIDE SEQUENCE [LARGE SCALE GENOMIC DNA]</scope>
    <source>
        <strain evidence="2 3">JLT2014</strain>
    </source>
</reference>
<dbReference type="Gene3D" id="2.40.50.1020">
    <property type="entry name" value="LytTr DNA-binding domain"/>
    <property type="match status" value="1"/>
</dbReference>
<dbReference type="PROSITE" id="PS50930">
    <property type="entry name" value="HTH_LYTTR"/>
    <property type="match status" value="1"/>
</dbReference>
<keyword evidence="3" id="KW-1185">Reference proteome</keyword>
<proteinExistence type="predicted"/>